<evidence type="ECO:0000256" key="1">
    <source>
        <dbReference type="SAM" id="MobiDB-lite"/>
    </source>
</evidence>
<comment type="caution">
    <text evidence="2">The sequence shown here is derived from an EMBL/GenBank/DDBJ whole genome shotgun (WGS) entry which is preliminary data.</text>
</comment>
<feature type="region of interest" description="Disordered" evidence="1">
    <location>
        <begin position="37"/>
        <end position="101"/>
    </location>
</feature>
<feature type="non-terminal residue" evidence="2">
    <location>
        <position position="101"/>
    </location>
</feature>
<dbReference type="EMBL" id="ADBV01011139">
    <property type="protein sequence ID" value="EJW75074.1"/>
    <property type="molecule type" value="Genomic_DNA"/>
</dbReference>
<proteinExistence type="predicted"/>
<gene>
    <name evidence="2" type="ORF">WUBG_14022</name>
</gene>
<protein>
    <submittedName>
        <fullName evidence="2">Uncharacterized protein</fullName>
    </submittedName>
</protein>
<feature type="non-terminal residue" evidence="2">
    <location>
        <position position="1"/>
    </location>
</feature>
<sequence length="101" mass="10925">HYEDEWLQLGLEDETLKCSSPPATGTVDFGLSVSTRSCPSPLSHIPTREPYPSEPPPKLSPVSAEQQTFITLSNSRIPSVPPGPSQPILQPTSQIQSSELT</sequence>
<name>J9EI76_WUCBA</name>
<feature type="compositionally biased region" description="Polar residues" evidence="1">
    <location>
        <begin position="63"/>
        <end position="77"/>
    </location>
</feature>
<feature type="compositionally biased region" description="Polar residues" evidence="1">
    <location>
        <begin position="87"/>
        <end position="101"/>
    </location>
</feature>
<evidence type="ECO:0000313" key="2">
    <source>
        <dbReference type="EMBL" id="EJW75074.1"/>
    </source>
</evidence>
<dbReference type="Proteomes" id="UP000004810">
    <property type="component" value="Unassembled WGS sequence"/>
</dbReference>
<organism evidence="2 3">
    <name type="scientific">Wuchereria bancrofti</name>
    <dbReference type="NCBI Taxonomy" id="6293"/>
    <lineage>
        <taxon>Eukaryota</taxon>
        <taxon>Metazoa</taxon>
        <taxon>Ecdysozoa</taxon>
        <taxon>Nematoda</taxon>
        <taxon>Chromadorea</taxon>
        <taxon>Rhabditida</taxon>
        <taxon>Spirurina</taxon>
        <taxon>Spiruromorpha</taxon>
        <taxon>Filarioidea</taxon>
        <taxon>Onchocercidae</taxon>
        <taxon>Wuchereria</taxon>
    </lineage>
</organism>
<reference evidence="3" key="1">
    <citation type="submission" date="2012-08" db="EMBL/GenBank/DDBJ databases">
        <title>The Genome Sequence of Wuchereria bancrofti.</title>
        <authorList>
            <person name="Nutman T.B."/>
            <person name="Fink D.L."/>
            <person name="Russ C."/>
            <person name="Young S."/>
            <person name="Zeng Q."/>
            <person name="Koehrsen M."/>
            <person name="Alvarado L."/>
            <person name="Berlin A."/>
            <person name="Chapman S.B."/>
            <person name="Chen Z."/>
            <person name="Freedman E."/>
            <person name="Gellesch M."/>
            <person name="Goldberg J."/>
            <person name="Griggs A."/>
            <person name="Gujja S."/>
            <person name="Heilman E.R."/>
            <person name="Heiman D."/>
            <person name="Hepburn T."/>
            <person name="Howarth C."/>
            <person name="Jen D."/>
            <person name="Larson L."/>
            <person name="Lewis B."/>
            <person name="Mehta T."/>
            <person name="Park D."/>
            <person name="Pearson M."/>
            <person name="Roberts A."/>
            <person name="Saif S."/>
            <person name="Shea T."/>
            <person name="Shenoy N."/>
            <person name="Sisk P."/>
            <person name="Stolte C."/>
            <person name="Sykes S."/>
            <person name="Walk T."/>
            <person name="White J."/>
            <person name="Yandava C."/>
            <person name="Haas B."/>
            <person name="Henn M.R."/>
            <person name="Nusbaum C."/>
            <person name="Birren B."/>
        </authorList>
    </citation>
    <scope>NUCLEOTIDE SEQUENCE [LARGE SCALE GENOMIC DNA]</scope>
    <source>
        <strain evidence="3">NA</strain>
    </source>
</reference>
<evidence type="ECO:0000313" key="3">
    <source>
        <dbReference type="Proteomes" id="UP000004810"/>
    </source>
</evidence>
<accession>J9EI76</accession>
<dbReference type="AlphaFoldDB" id="J9EI76"/>